<reference evidence="7" key="1">
    <citation type="journal article" date="2014" name="Int. J. Syst. Evol. Microbiol.">
        <title>Complete genome sequence of Corynebacterium casei LMG S-19264T (=DSM 44701T), isolated from a smear-ripened cheese.</title>
        <authorList>
            <consortium name="US DOE Joint Genome Institute (JGI-PGF)"/>
            <person name="Walter F."/>
            <person name="Albersmeier A."/>
            <person name="Kalinowski J."/>
            <person name="Ruckert C."/>
        </authorList>
    </citation>
    <scope>NUCLEOTIDE SEQUENCE</scope>
    <source>
        <strain evidence="7">CCM 7086</strain>
    </source>
</reference>
<dbReference type="FunFam" id="2.40.30.170:FF:000010">
    <property type="entry name" value="Efflux RND transporter periplasmic adaptor subunit"/>
    <property type="match status" value="1"/>
</dbReference>
<dbReference type="GO" id="GO:0022857">
    <property type="term" value="F:transmembrane transporter activity"/>
    <property type="evidence" value="ECO:0007669"/>
    <property type="project" value="InterPro"/>
</dbReference>
<feature type="chain" id="PRO_5035176731" evidence="3">
    <location>
        <begin position="23"/>
        <end position="382"/>
    </location>
</feature>
<keyword evidence="8" id="KW-1185">Reference proteome</keyword>
<organism evidence="7 8">
    <name type="scientific">Oxalicibacterium flavum</name>
    <dbReference type="NCBI Taxonomy" id="179467"/>
    <lineage>
        <taxon>Bacteria</taxon>
        <taxon>Pseudomonadati</taxon>
        <taxon>Pseudomonadota</taxon>
        <taxon>Betaproteobacteria</taxon>
        <taxon>Burkholderiales</taxon>
        <taxon>Oxalobacteraceae</taxon>
        <taxon>Oxalicibacterium</taxon>
    </lineage>
</organism>
<name>A0A8J2UQK9_9BURK</name>
<feature type="signal peptide" evidence="3">
    <location>
        <begin position="1"/>
        <end position="22"/>
    </location>
</feature>
<dbReference type="Gene3D" id="2.40.420.20">
    <property type="match status" value="1"/>
</dbReference>
<dbReference type="GO" id="GO:0016020">
    <property type="term" value="C:membrane"/>
    <property type="evidence" value="ECO:0007669"/>
    <property type="project" value="InterPro"/>
</dbReference>
<feature type="domain" description="CzcB-like barrel-sandwich hybrid" evidence="5">
    <location>
        <begin position="76"/>
        <end position="227"/>
    </location>
</feature>
<proteinExistence type="inferred from homology"/>
<evidence type="ECO:0000313" key="8">
    <source>
        <dbReference type="Proteomes" id="UP000620266"/>
    </source>
</evidence>
<dbReference type="NCBIfam" id="TIGR01730">
    <property type="entry name" value="RND_mfp"/>
    <property type="match status" value="1"/>
</dbReference>
<dbReference type="Pfam" id="PF25973">
    <property type="entry name" value="BSH_CzcB"/>
    <property type="match status" value="1"/>
</dbReference>
<feature type="domain" description="CzcB-like C-terminal circularly permuted SH3-like" evidence="6">
    <location>
        <begin position="313"/>
        <end position="372"/>
    </location>
</feature>
<sequence length="382" mass="40846">MNPRLSSSAALIALCLSLAACGDKPQPAAEPAKQTDPNTVVADEAMRARIKLDTVKMAPFSDVLRVAGLIDFDRQRMARIGAPVTGRVADITTTLGQAVKPGDVLARLHSTELGSAQLAYLKARAQAELQMDNKERARQLFAADVIGKAELQRRENEAAVAAAESRAASDQLKVLGMSAGTIANLGKSGEISSFSPVVSTLRGSVVEFKVAPGQVVQPADALFTVADLSQVWAVAEVPEQQADLVEVGQMVDIEVPALGHRRIAGELIYVGQIVNPETRTVQVRTALDNKDGRLKPAMLATMLIASRPTDQLVIPASAVVRFENEDLVYVESREGQYRATQVQLGQSHNGTRTVVSGLKEGDRIVTEGAFHLNNQRTGVAQE</sequence>
<dbReference type="AlphaFoldDB" id="A0A8J2UQK9"/>
<dbReference type="EMBL" id="BMCG01000005">
    <property type="protein sequence ID" value="GGC15862.1"/>
    <property type="molecule type" value="Genomic_DNA"/>
</dbReference>
<feature type="domain" description="CusB-like beta-barrel" evidence="4">
    <location>
        <begin position="230"/>
        <end position="306"/>
    </location>
</feature>
<evidence type="ECO:0000256" key="3">
    <source>
        <dbReference type="SAM" id="SignalP"/>
    </source>
</evidence>
<dbReference type="Pfam" id="PF25975">
    <property type="entry name" value="CzcB_C"/>
    <property type="match status" value="1"/>
</dbReference>
<accession>A0A8J2UQK9</accession>
<comment type="caution">
    <text evidence="7">The sequence shown here is derived from an EMBL/GenBank/DDBJ whole genome shotgun (WGS) entry which is preliminary data.</text>
</comment>
<dbReference type="InterPro" id="IPR058649">
    <property type="entry name" value="CzcB_C"/>
</dbReference>
<keyword evidence="2" id="KW-0813">Transport</keyword>
<evidence type="ECO:0000259" key="4">
    <source>
        <dbReference type="Pfam" id="PF25954"/>
    </source>
</evidence>
<evidence type="ECO:0000256" key="1">
    <source>
        <dbReference type="ARBA" id="ARBA00009477"/>
    </source>
</evidence>
<evidence type="ECO:0000259" key="5">
    <source>
        <dbReference type="Pfam" id="PF25973"/>
    </source>
</evidence>
<evidence type="ECO:0000256" key="2">
    <source>
        <dbReference type="ARBA" id="ARBA00022448"/>
    </source>
</evidence>
<dbReference type="PANTHER" id="PTHR30097">
    <property type="entry name" value="CATION EFFLUX SYSTEM PROTEIN CUSB"/>
    <property type="match status" value="1"/>
</dbReference>
<dbReference type="Proteomes" id="UP000620266">
    <property type="component" value="Unassembled WGS sequence"/>
</dbReference>
<dbReference type="RefSeq" id="WP_188396842.1">
    <property type="nucleotide sequence ID" value="NZ_BMCG01000005.1"/>
</dbReference>
<evidence type="ECO:0000313" key="7">
    <source>
        <dbReference type="EMBL" id="GGC15862.1"/>
    </source>
</evidence>
<gene>
    <name evidence="7" type="ORF">GCM10007205_26010</name>
</gene>
<dbReference type="InterPro" id="IPR051909">
    <property type="entry name" value="MFP_Cation_Efflux"/>
</dbReference>
<dbReference type="InterPro" id="IPR006143">
    <property type="entry name" value="RND_pump_MFP"/>
</dbReference>
<dbReference type="InterPro" id="IPR058647">
    <property type="entry name" value="BSH_CzcB-like"/>
</dbReference>
<dbReference type="Gene3D" id="2.40.30.170">
    <property type="match status" value="1"/>
</dbReference>
<comment type="similarity">
    <text evidence="1">Belongs to the membrane fusion protein (MFP) (TC 8.A.1) family.</text>
</comment>
<dbReference type="PROSITE" id="PS51257">
    <property type="entry name" value="PROKAR_LIPOPROTEIN"/>
    <property type="match status" value="1"/>
</dbReference>
<dbReference type="SUPFAM" id="SSF111369">
    <property type="entry name" value="HlyD-like secretion proteins"/>
    <property type="match status" value="1"/>
</dbReference>
<dbReference type="InterPro" id="IPR058792">
    <property type="entry name" value="Beta-barrel_RND_2"/>
</dbReference>
<keyword evidence="3" id="KW-0732">Signal</keyword>
<dbReference type="Pfam" id="PF25954">
    <property type="entry name" value="Beta-barrel_RND_2"/>
    <property type="match status" value="1"/>
</dbReference>
<evidence type="ECO:0000259" key="6">
    <source>
        <dbReference type="Pfam" id="PF25975"/>
    </source>
</evidence>
<dbReference type="Gene3D" id="2.40.50.100">
    <property type="match status" value="1"/>
</dbReference>
<protein>
    <submittedName>
        <fullName evidence="7">RND transporter</fullName>
    </submittedName>
</protein>
<reference evidence="7" key="2">
    <citation type="submission" date="2020-09" db="EMBL/GenBank/DDBJ databases">
        <authorList>
            <person name="Sun Q."/>
            <person name="Sedlacek I."/>
        </authorList>
    </citation>
    <scope>NUCLEOTIDE SEQUENCE</scope>
    <source>
        <strain evidence="7">CCM 7086</strain>
    </source>
</reference>